<dbReference type="PROSITE" id="PS51349">
    <property type="entry name" value="FMN_HYDROXY_ACID_DH_2"/>
    <property type="match status" value="1"/>
</dbReference>
<keyword evidence="5 6" id="KW-0408">Iron</keyword>
<dbReference type="GO" id="GO:0016491">
    <property type="term" value="F:oxidoreductase activity"/>
    <property type="evidence" value="ECO:0007669"/>
    <property type="project" value="UniProtKB-KW"/>
</dbReference>
<gene>
    <name evidence="10" type="ORF">QBC47DRAFT_414646</name>
</gene>
<protein>
    <submittedName>
        <fullName evidence="10">FMN-dependent dehydrogenase-domain-containing protein</fullName>
    </submittedName>
</protein>
<dbReference type="PANTHER" id="PTHR10578:SF104">
    <property type="entry name" value="CYTOCHROME B2, MITOCHONDRIAL-RELATED"/>
    <property type="match status" value="1"/>
</dbReference>
<dbReference type="Gene3D" id="3.10.120.10">
    <property type="entry name" value="Cytochrome b5-like heme/steroid binding domain"/>
    <property type="match status" value="1"/>
</dbReference>
<dbReference type="SUPFAM" id="SSF55856">
    <property type="entry name" value="Cytochrome b5-like heme/steroid binding domain"/>
    <property type="match status" value="1"/>
</dbReference>
<feature type="domain" description="FMN hydroxy acid dehydrogenase" evidence="9">
    <location>
        <begin position="105"/>
        <end position="458"/>
    </location>
</feature>
<keyword evidence="2 6" id="KW-0349">Heme</keyword>
<evidence type="ECO:0000259" key="9">
    <source>
        <dbReference type="PROSITE" id="PS51349"/>
    </source>
</evidence>
<dbReference type="Gene3D" id="3.20.20.70">
    <property type="entry name" value="Aldolase class I"/>
    <property type="match status" value="1"/>
</dbReference>
<dbReference type="SUPFAM" id="SSF51395">
    <property type="entry name" value="FMN-linked oxidoreductases"/>
    <property type="match status" value="1"/>
</dbReference>
<dbReference type="Pfam" id="PF00173">
    <property type="entry name" value="Cyt-b5"/>
    <property type="match status" value="1"/>
</dbReference>
<dbReference type="Proteomes" id="UP001239445">
    <property type="component" value="Unassembled WGS sequence"/>
</dbReference>
<dbReference type="SMART" id="SM01117">
    <property type="entry name" value="Cyt-b5"/>
    <property type="match status" value="1"/>
</dbReference>
<evidence type="ECO:0000256" key="6">
    <source>
        <dbReference type="RuleBase" id="RU362121"/>
    </source>
</evidence>
<evidence type="ECO:0000256" key="7">
    <source>
        <dbReference type="SAM" id="MobiDB-lite"/>
    </source>
</evidence>
<dbReference type="PROSITE" id="PS00191">
    <property type="entry name" value="CYTOCHROME_B5_1"/>
    <property type="match status" value="1"/>
</dbReference>
<evidence type="ECO:0000313" key="11">
    <source>
        <dbReference type="Proteomes" id="UP001239445"/>
    </source>
</evidence>
<comment type="similarity">
    <text evidence="6">Belongs to the cytochrome b5 family.</text>
</comment>
<feature type="domain" description="Cytochrome b5 heme-binding" evidence="8">
    <location>
        <begin position="4"/>
        <end position="80"/>
    </location>
</feature>
<dbReference type="GO" id="GO:0020037">
    <property type="term" value="F:heme binding"/>
    <property type="evidence" value="ECO:0007669"/>
    <property type="project" value="UniProtKB-UniRule"/>
</dbReference>
<evidence type="ECO:0000259" key="8">
    <source>
        <dbReference type="PROSITE" id="PS50255"/>
    </source>
</evidence>
<evidence type="ECO:0000313" key="10">
    <source>
        <dbReference type="EMBL" id="KAK1754696.1"/>
    </source>
</evidence>
<evidence type="ECO:0000256" key="3">
    <source>
        <dbReference type="ARBA" id="ARBA00022723"/>
    </source>
</evidence>
<dbReference type="InterPro" id="IPR036400">
    <property type="entry name" value="Cyt_B5-like_heme/steroid_sf"/>
</dbReference>
<keyword evidence="4" id="KW-0560">Oxidoreductase</keyword>
<keyword evidence="3 6" id="KW-0479">Metal-binding</keyword>
<evidence type="ECO:0000256" key="5">
    <source>
        <dbReference type="ARBA" id="ARBA00023004"/>
    </source>
</evidence>
<reference evidence="10" key="1">
    <citation type="submission" date="2023-06" db="EMBL/GenBank/DDBJ databases">
        <title>Genome-scale phylogeny and comparative genomics of the fungal order Sordariales.</title>
        <authorList>
            <consortium name="Lawrence Berkeley National Laboratory"/>
            <person name="Hensen N."/>
            <person name="Bonometti L."/>
            <person name="Westerberg I."/>
            <person name="Brannstrom I.O."/>
            <person name="Guillou S."/>
            <person name="Cros-Aarteil S."/>
            <person name="Calhoun S."/>
            <person name="Haridas S."/>
            <person name="Kuo A."/>
            <person name="Mondo S."/>
            <person name="Pangilinan J."/>
            <person name="Riley R."/>
            <person name="Labutti K."/>
            <person name="Andreopoulos B."/>
            <person name="Lipzen A."/>
            <person name="Chen C."/>
            <person name="Yanf M."/>
            <person name="Daum C."/>
            <person name="Ng V."/>
            <person name="Clum A."/>
            <person name="Steindorff A."/>
            <person name="Ohm R."/>
            <person name="Martin F."/>
            <person name="Silar P."/>
            <person name="Natvig D."/>
            <person name="Lalanne C."/>
            <person name="Gautier V."/>
            <person name="Ament-Velasquez S.L."/>
            <person name="Kruys A."/>
            <person name="Hutchinson M.I."/>
            <person name="Powell A.J."/>
            <person name="Barry K."/>
            <person name="Miller A.N."/>
            <person name="Grigoriev I.V."/>
            <person name="Debuchy R."/>
            <person name="Gladieux P."/>
            <person name="Thoren M.H."/>
            <person name="Johannesson H."/>
        </authorList>
    </citation>
    <scope>NUCLEOTIDE SEQUENCE</scope>
    <source>
        <strain evidence="10">PSN4</strain>
    </source>
</reference>
<dbReference type="AlphaFoldDB" id="A0AAJ0BAI8"/>
<dbReference type="PROSITE" id="PS50255">
    <property type="entry name" value="CYTOCHROME_B5_2"/>
    <property type="match status" value="1"/>
</dbReference>
<evidence type="ECO:0000256" key="2">
    <source>
        <dbReference type="ARBA" id="ARBA00022617"/>
    </source>
</evidence>
<dbReference type="GO" id="GO:0046872">
    <property type="term" value="F:metal ion binding"/>
    <property type="evidence" value="ECO:0007669"/>
    <property type="project" value="UniProtKB-UniRule"/>
</dbReference>
<dbReference type="PANTHER" id="PTHR10578">
    <property type="entry name" value="S -2-HYDROXY-ACID OXIDASE-RELATED"/>
    <property type="match status" value="1"/>
</dbReference>
<evidence type="ECO:0000256" key="4">
    <source>
        <dbReference type="ARBA" id="ARBA00023002"/>
    </source>
</evidence>
<feature type="region of interest" description="Disordered" evidence="7">
    <location>
        <begin position="77"/>
        <end position="106"/>
    </location>
</feature>
<dbReference type="EMBL" id="MU839835">
    <property type="protein sequence ID" value="KAK1754696.1"/>
    <property type="molecule type" value="Genomic_DNA"/>
</dbReference>
<proteinExistence type="inferred from homology"/>
<accession>A0AAJ0BAI8</accession>
<organism evidence="10 11">
    <name type="scientific">Echria macrotheca</name>
    <dbReference type="NCBI Taxonomy" id="438768"/>
    <lineage>
        <taxon>Eukaryota</taxon>
        <taxon>Fungi</taxon>
        <taxon>Dikarya</taxon>
        <taxon>Ascomycota</taxon>
        <taxon>Pezizomycotina</taxon>
        <taxon>Sordariomycetes</taxon>
        <taxon>Sordariomycetidae</taxon>
        <taxon>Sordariales</taxon>
        <taxon>Schizotheciaceae</taxon>
        <taxon>Echria</taxon>
    </lineage>
</organism>
<evidence type="ECO:0000256" key="1">
    <source>
        <dbReference type="ARBA" id="ARBA00001917"/>
    </source>
</evidence>
<comment type="cofactor">
    <cofactor evidence="1">
        <name>FMN</name>
        <dbReference type="ChEBI" id="CHEBI:58210"/>
    </cofactor>
</comment>
<dbReference type="InterPro" id="IPR000262">
    <property type="entry name" value="FMN-dep_DH"/>
</dbReference>
<name>A0AAJ0BAI8_9PEZI</name>
<sequence>MTPLLEISPAELAAHNTPQSAWIAINSAVYDVTDFVRIHPGGASVLLGLAGRDGTDEYKTAHPDDLVASVLGDRRVGVLTGPSSQDTTTTPPPLAPPEETKTQKPPLNTLISTHDFRRAAQQYLPPRTLAFISSAATDSQTHHNNTKAYSLLTLRPLILRNVTPPISLATSIQSHPVSSPIFACPTSMGLTVHSDGESAIARACASLNMAQVISTSASSPLSSISHSYSPKKGKGVWFYQLYVNHNLDSSKKHILEAVRLGAQGVWVTLDAPVLGKREADLRQKGIAAQVAGYISPSASWDSLLPWLTQILPPGFPIVLKGVQTAADAKRAWECRDVKGIVISNHGGRSLDTSTPAVLVLLELHRCCPEVFEERDDGTKMEVYVDGGIWRGTDVFKALCLGARAVGVGRGVLYALGYGEEGVRRYFEILNDELKTTMQMCGITSLDQVHPGFVNTRAVDHLIPDSLDHDHHPYIKWRPHRRTKL</sequence>
<dbReference type="Pfam" id="PF01070">
    <property type="entry name" value="FMN_dh"/>
    <property type="match status" value="2"/>
</dbReference>
<comment type="caution">
    <text evidence="10">The sequence shown here is derived from an EMBL/GenBank/DDBJ whole genome shotgun (WGS) entry which is preliminary data.</text>
</comment>
<dbReference type="InterPro" id="IPR037396">
    <property type="entry name" value="FMN_HAD"/>
</dbReference>
<keyword evidence="11" id="KW-1185">Reference proteome</keyword>
<dbReference type="InterPro" id="IPR001199">
    <property type="entry name" value="Cyt_B5-like_heme/steroid-bd"/>
</dbReference>
<dbReference type="InterPro" id="IPR013785">
    <property type="entry name" value="Aldolase_TIM"/>
</dbReference>
<dbReference type="InterPro" id="IPR018506">
    <property type="entry name" value="Cyt_B5_heme-BS"/>
</dbReference>